<organism evidence="1 2">
    <name type="scientific">Paenibacillus pasadenensis</name>
    <dbReference type="NCBI Taxonomy" id="217090"/>
    <lineage>
        <taxon>Bacteria</taxon>
        <taxon>Bacillati</taxon>
        <taxon>Bacillota</taxon>
        <taxon>Bacilli</taxon>
        <taxon>Bacillales</taxon>
        <taxon>Paenibacillaceae</taxon>
        <taxon>Paenibacillus</taxon>
    </lineage>
</organism>
<dbReference type="OrthoDB" id="2925496at2"/>
<dbReference type="Pfam" id="PF13122">
    <property type="entry name" value="DUF3977"/>
    <property type="match status" value="1"/>
</dbReference>
<dbReference type="Proteomes" id="UP000234789">
    <property type="component" value="Unassembled WGS sequence"/>
</dbReference>
<comment type="caution">
    <text evidence="1">The sequence shown here is derived from an EMBL/GenBank/DDBJ whole genome shotgun (WGS) entry which is preliminary data.</text>
</comment>
<keyword evidence="2" id="KW-1185">Reference proteome</keyword>
<evidence type="ECO:0008006" key="3">
    <source>
        <dbReference type="Google" id="ProtNLM"/>
    </source>
</evidence>
<protein>
    <recommendedName>
        <fullName evidence="3">DUF3977 family protein</fullName>
    </recommendedName>
</protein>
<proteinExistence type="predicted"/>
<reference evidence="1 2" key="1">
    <citation type="submission" date="2017-05" db="EMBL/GenBank/DDBJ databases">
        <title>Functional genome analysis of Paenibacillus pasadenensis strain R16: insights on endophytic life style and antifungal activity.</title>
        <authorList>
            <person name="Passera A."/>
            <person name="Marcolungo L."/>
            <person name="Casati P."/>
            <person name="Brasca M."/>
            <person name="Quaglino F."/>
            <person name="Delledonne M."/>
        </authorList>
    </citation>
    <scope>NUCLEOTIDE SEQUENCE [LARGE SCALE GENOMIC DNA]</scope>
    <source>
        <strain evidence="1 2">R16</strain>
    </source>
</reference>
<name>A0A2N5N0M8_9BACL</name>
<dbReference type="RefSeq" id="WP_028599366.1">
    <property type="nucleotide sequence ID" value="NZ_BIMM01000006.1"/>
</dbReference>
<dbReference type="InterPro" id="IPR025009">
    <property type="entry name" value="DUF3977"/>
</dbReference>
<evidence type="ECO:0000313" key="1">
    <source>
        <dbReference type="EMBL" id="PLT43882.1"/>
    </source>
</evidence>
<gene>
    <name evidence="1" type="ORF">B8V81_2313</name>
</gene>
<evidence type="ECO:0000313" key="2">
    <source>
        <dbReference type="Proteomes" id="UP000234789"/>
    </source>
</evidence>
<dbReference type="AlphaFoldDB" id="A0A2N5N0M8"/>
<dbReference type="EMBL" id="NFEZ01000004">
    <property type="protein sequence ID" value="PLT43882.1"/>
    <property type="molecule type" value="Genomic_DNA"/>
</dbReference>
<accession>A0A2N5N0M8</accession>
<sequence length="78" mass="9321">MKYIEAGIGNRWWLRTEIEHADGTEEERRGAVGPIRIRSLYVRLWIGRRVYILDTRDGWKSGRKRQKRFKLVLGLCSF</sequence>